<dbReference type="AlphaFoldDB" id="A0AAW8ANS4"/>
<proteinExistence type="predicted"/>
<evidence type="ECO:0000313" key="2">
    <source>
        <dbReference type="Proteomes" id="UP001244490"/>
    </source>
</evidence>
<protein>
    <submittedName>
        <fullName evidence="1">Uncharacterized protein</fullName>
    </submittedName>
</protein>
<reference evidence="1" key="1">
    <citation type="submission" date="2023-07" db="EMBL/GenBank/DDBJ databases">
        <authorList>
            <person name="Peng Z."/>
        </authorList>
    </citation>
    <scope>NUCLEOTIDE SEQUENCE</scope>
    <source>
        <strain evidence="1">KP219</strain>
    </source>
</reference>
<sequence>KLIRAASASAPDHVVAIFIPPPSVLLRFAYRSLREKRSPFASDAKKKRPITRPLKRDVGLKSDTLQQLTLALLHAGGVHADKDIEFARLS</sequence>
<gene>
    <name evidence="1" type="ORF">Q6294_30265</name>
</gene>
<dbReference type="EMBL" id="JAUUIA010000476">
    <property type="protein sequence ID" value="MDP0971228.1"/>
    <property type="molecule type" value="Genomic_DNA"/>
</dbReference>
<name>A0AAW8ANS4_KLEPN</name>
<feature type="non-terminal residue" evidence="1">
    <location>
        <position position="90"/>
    </location>
</feature>
<evidence type="ECO:0000313" key="1">
    <source>
        <dbReference type="EMBL" id="MDP0971228.1"/>
    </source>
</evidence>
<feature type="non-terminal residue" evidence="1">
    <location>
        <position position="1"/>
    </location>
</feature>
<dbReference type="Proteomes" id="UP001244490">
    <property type="component" value="Unassembled WGS sequence"/>
</dbReference>
<comment type="caution">
    <text evidence="1">The sequence shown here is derived from an EMBL/GenBank/DDBJ whole genome shotgun (WGS) entry which is preliminary data.</text>
</comment>
<organism evidence="1 2">
    <name type="scientific">Klebsiella pneumoniae</name>
    <dbReference type="NCBI Taxonomy" id="573"/>
    <lineage>
        <taxon>Bacteria</taxon>
        <taxon>Pseudomonadati</taxon>
        <taxon>Pseudomonadota</taxon>
        <taxon>Gammaproteobacteria</taxon>
        <taxon>Enterobacterales</taxon>
        <taxon>Enterobacteriaceae</taxon>
        <taxon>Klebsiella/Raoultella group</taxon>
        <taxon>Klebsiella</taxon>
        <taxon>Klebsiella pneumoniae complex</taxon>
    </lineage>
</organism>
<accession>A0AAW8ANS4</accession>